<dbReference type="SMART" id="SM00382">
    <property type="entry name" value="AAA"/>
    <property type="match status" value="1"/>
</dbReference>
<comment type="caution">
    <text evidence="2">The sequence shown here is derived from an EMBL/GenBank/DDBJ whole genome shotgun (WGS) entry which is preliminary data.</text>
</comment>
<dbReference type="SUPFAM" id="SSF52540">
    <property type="entry name" value="P-loop containing nucleoside triphosphate hydrolases"/>
    <property type="match status" value="1"/>
</dbReference>
<dbReference type="InterPro" id="IPR027417">
    <property type="entry name" value="P-loop_NTPase"/>
</dbReference>
<name>A0ABQ1JYS5_9GAMM</name>
<dbReference type="Pfam" id="PF13207">
    <property type="entry name" value="AAA_17"/>
    <property type="match status" value="1"/>
</dbReference>
<dbReference type="RefSeq" id="WP_188745514.1">
    <property type="nucleotide sequence ID" value="NZ_BMIJ01000001.1"/>
</dbReference>
<sequence>MSDEHRLFMVVGIPGSGKSTLVKKLALLDEGSIGISCSALLKTIRENAGCDSWAKFDELSASERKHFIRAVTDELRDCKMLHRTIYADAHMLVQNRITHQLEVALNDADAAIMDGLIFLDTSPQTVFKNITDDNRNGIRQRPLDSLDSLRDHRNLELRAAQTFCERHGLPLIIISNEDNMYSVEEVLDRLARRGQLDAATIDSLSTQIDRHICAIGAEAGPALVLDGDRTLSESDAFRMLDKALGLRDVNRHAFESFGYNLQSLKAVRDNWKRVSVGDYLDTIRSVADDIRLREEWVKLLSGLPTAVPVFLVTSGIPQLWQRILTNHGFDNVRVIGGTHPYLDKELIAPECKCRIVKRLRELGYWVIASGDSPIDAPMLNESDLAIVTPDGKGSAPLIKELDRSGGWFYLSVEGYRDRPNALTFEAITSLVVGMINLDKYPSIRRVSCSEIVSSYLRSKIHGSYREHLVSEHKRIGALFMRYMSKSSVDLSPSKTAVIGVERSGRYLAEGAVDFGNNPLLSAYPVPVSAQTEVHQNGKLLPYGQTFVVPHLDTDSNRIFIFDSVIHSGVTIQNVIDALPIQKRFEIHVFCTEINEAAMEKVRTLGPRVVFHCIRISSRQFRPSHNNDMGARLFRTTS</sequence>
<dbReference type="Pfam" id="PF12710">
    <property type="entry name" value="HAD"/>
    <property type="match status" value="1"/>
</dbReference>
<dbReference type="InterPro" id="IPR003593">
    <property type="entry name" value="AAA+_ATPase"/>
</dbReference>
<reference evidence="3" key="1">
    <citation type="journal article" date="2019" name="Int. J. Syst. Evol. Microbiol.">
        <title>The Global Catalogue of Microorganisms (GCM) 10K type strain sequencing project: providing services to taxonomists for standard genome sequencing and annotation.</title>
        <authorList>
            <consortium name="The Broad Institute Genomics Platform"/>
            <consortium name="The Broad Institute Genome Sequencing Center for Infectious Disease"/>
            <person name="Wu L."/>
            <person name="Ma J."/>
        </authorList>
    </citation>
    <scope>NUCLEOTIDE SEQUENCE [LARGE SCALE GENOMIC DNA]</scope>
    <source>
        <strain evidence="3">CGMCC 1.15341</strain>
    </source>
</reference>
<evidence type="ECO:0000313" key="2">
    <source>
        <dbReference type="EMBL" id="GGB82189.1"/>
    </source>
</evidence>
<dbReference type="InterPro" id="IPR029057">
    <property type="entry name" value="PRTase-like"/>
</dbReference>
<gene>
    <name evidence="2" type="ORF">GCM10011352_05000</name>
</gene>
<proteinExistence type="predicted"/>
<dbReference type="Proteomes" id="UP000629025">
    <property type="component" value="Unassembled WGS sequence"/>
</dbReference>
<feature type="domain" description="AAA+ ATPase" evidence="1">
    <location>
        <begin position="4"/>
        <end position="202"/>
    </location>
</feature>
<dbReference type="Gene3D" id="3.40.50.1000">
    <property type="entry name" value="HAD superfamily/HAD-like"/>
    <property type="match status" value="1"/>
</dbReference>
<dbReference type="Gene3D" id="3.40.50.2020">
    <property type="match status" value="1"/>
</dbReference>
<organism evidence="2 3">
    <name type="scientific">Marinobacterium zhoushanense</name>
    <dbReference type="NCBI Taxonomy" id="1679163"/>
    <lineage>
        <taxon>Bacteria</taxon>
        <taxon>Pseudomonadati</taxon>
        <taxon>Pseudomonadota</taxon>
        <taxon>Gammaproteobacteria</taxon>
        <taxon>Oceanospirillales</taxon>
        <taxon>Oceanospirillaceae</taxon>
        <taxon>Marinobacterium</taxon>
    </lineage>
</organism>
<protein>
    <recommendedName>
        <fullName evidence="1">AAA+ ATPase domain-containing protein</fullName>
    </recommendedName>
</protein>
<evidence type="ECO:0000259" key="1">
    <source>
        <dbReference type="SMART" id="SM00382"/>
    </source>
</evidence>
<dbReference type="InterPro" id="IPR036412">
    <property type="entry name" value="HAD-like_sf"/>
</dbReference>
<dbReference type="InterPro" id="IPR023214">
    <property type="entry name" value="HAD_sf"/>
</dbReference>
<dbReference type="EMBL" id="BMIJ01000001">
    <property type="protein sequence ID" value="GGB82189.1"/>
    <property type="molecule type" value="Genomic_DNA"/>
</dbReference>
<evidence type="ECO:0000313" key="3">
    <source>
        <dbReference type="Proteomes" id="UP000629025"/>
    </source>
</evidence>
<keyword evidence="3" id="KW-1185">Reference proteome</keyword>
<dbReference type="Gene3D" id="3.40.50.300">
    <property type="entry name" value="P-loop containing nucleotide triphosphate hydrolases"/>
    <property type="match status" value="1"/>
</dbReference>
<dbReference type="SUPFAM" id="SSF56784">
    <property type="entry name" value="HAD-like"/>
    <property type="match status" value="1"/>
</dbReference>
<accession>A0ABQ1JYS5</accession>
<dbReference type="SUPFAM" id="SSF53271">
    <property type="entry name" value="PRTase-like"/>
    <property type="match status" value="1"/>
</dbReference>